<evidence type="ECO:0000313" key="2">
    <source>
        <dbReference type="Proteomes" id="UP000790347"/>
    </source>
</evidence>
<dbReference type="EMBL" id="ASGP02000006">
    <property type="protein sequence ID" value="KAH9501685.1"/>
    <property type="molecule type" value="Genomic_DNA"/>
</dbReference>
<reference evidence="1" key="1">
    <citation type="submission" date="2013-05" db="EMBL/GenBank/DDBJ databases">
        <authorList>
            <person name="Yim A.K.Y."/>
            <person name="Chan T.F."/>
            <person name="Ji K.M."/>
            <person name="Liu X.Y."/>
            <person name="Zhou J.W."/>
            <person name="Li R.Q."/>
            <person name="Yang K.Y."/>
            <person name="Li J."/>
            <person name="Li M."/>
            <person name="Law P.T.W."/>
            <person name="Wu Y.L."/>
            <person name="Cai Z.L."/>
            <person name="Qin H."/>
            <person name="Bao Y."/>
            <person name="Leung R.K.K."/>
            <person name="Ng P.K.S."/>
            <person name="Zou J."/>
            <person name="Zhong X.J."/>
            <person name="Ran P.X."/>
            <person name="Zhong N.S."/>
            <person name="Liu Z.G."/>
            <person name="Tsui S.K.W."/>
        </authorList>
    </citation>
    <scope>NUCLEOTIDE SEQUENCE</scope>
    <source>
        <strain evidence="1">Derf</strain>
        <tissue evidence="1">Whole organism</tissue>
    </source>
</reference>
<protein>
    <submittedName>
        <fullName evidence="1">Uncharacterized protein</fullName>
    </submittedName>
</protein>
<accession>A0A922HQ78</accession>
<gene>
    <name evidence="1" type="ORF">DERF_012513</name>
</gene>
<dbReference type="AlphaFoldDB" id="A0A922HQ78"/>
<comment type="caution">
    <text evidence="1">The sequence shown here is derived from an EMBL/GenBank/DDBJ whole genome shotgun (WGS) entry which is preliminary data.</text>
</comment>
<reference evidence="1" key="2">
    <citation type="journal article" date="2022" name="Res Sq">
        <title>Comparative Genomics Reveals Insights into the Divergent Evolution of Astigmatic Mites and Household Pest Adaptations.</title>
        <authorList>
            <person name="Xiong Q."/>
            <person name="Wan A.T.-Y."/>
            <person name="Liu X.-Y."/>
            <person name="Fung C.S.-H."/>
            <person name="Xiao X."/>
            <person name="Malainual N."/>
            <person name="Hou J."/>
            <person name="Wang L."/>
            <person name="Wang M."/>
            <person name="Yang K."/>
            <person name="Cui Y."/>
            <person name="Leung E."/>
            <person name="Nong W."/>
            <person name="Shin S.-K."/>
            <person name="Au S."/>
            <person name="Jeong K.Y."/>
            <person name="Chew F.T."/>
            <person name="Hui J."/>
            <person name="Leung T.F."/>
            <person name="Tungtrongchitr A."/>
            <person name="Zhong N."/>
            <person name="Liu Z."/>
            <person name="Tsui S."/>
        </authorList>
    </citation>
    <scope>NUCLEOTIDE SEQUENCE</scope>
    <source>
        <strain evidence="1">Derf</strain>
        <tissue evidence="1">Whole organism</tissue>
    </source>
</reference>
<name>A0A922HQ78_DERFA</name>
<organism evidence="1 2">
    <name type="scientific">Dermatophagoides farinae</name>
    <name type="common">American house dust mite</name>
    <dbReference type="NCBI Taxonomy" id="6954"/>
    <lineage>
        <taxon>Eukaryota</taxon>
        <taxon>Metazoa</taxon>
        <taxon>Ecdysozoa</taxon>
        <taxon>Arthropoda</taxon>
        <taxon>Chelicerata</taxon>
        <taxon>Arachnida</taxon>
        <taxon>Acari</taxon>
        <taxon>Acariformes</taxon>
        <taxon>Sarcoptiformes</taxon>
        <taxon>Astigmata</taxon>
        <taxon>Psoroptidia</taxon>
        <taxon>Analgoidea</taxon>
        <taxon>Pyroglyphidae</taxon>
        <taxon>Dermatophagoidinae</taxon>
        <taxon>Dermatophagoides</taxon>
    </lineage>
</organism>
<sequence>MAHELLDLEIMGSSIANEDRQDNCESIQESVASVSIDESEDISIKLKMSINREAHGSSVVWL</sequence>
<proteinExistence type="predicted"/>
<dbReference type="Proteomes" id="UP000790347">
    <property type="component" value="Unassembled WGS sequence"/>
</dbReference>
<keyword evidence="2" id="KW-1185">Reference proteome</keyword>
<evidence type="ECO:0000313" key="1">
    <source>
        <dbReference type="EMBL" id="KAH9501685.1"/>
    </source>
</evidence>